<organism evidence="1 2">
    <name type="scientific">Tuber borchii</name>
    <name type="common">White truffle</name>
    <dbReference type="NCBI Taxonomy" id="42251"/>
    <lineage>
        <taxon>Eukaryota</taxon>
        <taxon>Fungi</taxon>
        <taxon>Dikarya</taxon>
        <taxon>Ascomycota</taxon>
        <taxon>Pezizomycotina</taxon>
        <taxon>Pezizomycetes</taxon>
        <taxon>Pezizales</taxon>
        <taxon>Tuberaceae</taxon>
        <taxon>Tuber</taxon>
    </lineage>
</organism>
<accession>A0A2T6ZXZ4</accession>
<sequence>MTYGVGELAFDSRTAASGERAFSSSPNLSAQLGRRSYGSCADGLRNETRKIGARGGKRGRKDHVSLHHPFICFLPPSSLHPLFSFFFSHCPPQKPKKESEREKKKKKYAKGSNLETNVYRMINCHADAGLRLRVIFPVRTRRCLTGEPKREERKDTIYRQPERSAGDPNKVIQYWILIQKTQHNQYPYQLLYHGSEYRLNFVTQF</sequence>
<evidence type="ECO:0000313" key="2">
    <source>
        <dbReference type="Proteomes" id="UP000244722"/>
    </source>
</evidence>
<reference evidence="1 2" key="1">
    <citation type="submission" date="2017-04" db="EMBL/GenBank/DDBJ databases">
        <title>Draft genome sequence of Tuber borchii Vittad., a whitish edible truffle.</title>
        <authorList>
            <consortium name="DOE Joint Genome Institute"/>
            <person name="Murat C."/>
            <person name="Kuo A."/>
            <person name="Barry K.W."/>
            <person name="Clum A."/>
            <person name="Dockter R.B."/>
            <person name="Fauchery L."/>
            <person name="Iotti M."/>
            <person name="Kohler A."/>
            <person name="Labutti K."/>
            <person name="Lindquist E.A."/>
            <person name="Lipzen A."/>
            <person name="Ohm R.A."/>
            <person name="Wang M."/>
            <person name="Grigoriev I.V."/>
            <person name="Zambonelli A."/>
            <person name="Martin F.M."/>
        </authorList>
    </citation>
    <scope>NUCLEOTIDE SEQUENCE [LARGE SCALE GENOMIC DNA]</scope>
    <source>
        <strain evidence="1 2">Tbo3840</strain>
    </source>
</reference>
<evidence type="ECO:0000313" key="1">
    <source>
        <dbReference type="EMBL" id="PUU80362.1"/>
    </source>
</evidence>
<protein>
    <submittedName>
        <fullName evidence="1">Uncharacterized protein</fullName>
    </submittedName>
</protein>
<gene>
    <name evidence="1" type="ORF">B9Z19DRAFT_739204</name>
</gene>
<dbReference type="AlphaFoldDB" id="A0A2T6ZXZ4"/>
<comment type="caution">
    <text evidence="1">The sequence shown here is derived from an EMBL/GenBank/DDBJ whole genome shotgun (WGS) entry which is preliminary data.</text>
</comment>
<dbReference type="EMBL" id="NESQ01000067">
    <property type="protein sequence ID" value="PUU80362.1"/>
    <property type="molecule type" value="Genomic_DNA"/>
</dbReference>
<name>A0A2T6ZXZ4_TUBBO</name>
<proteinExistence type="predicted"/>
<keyword evidence="2" id="KW-1185">Reference proteome</keyword>
<dbReference type="Proteomes" id="UP000244722">
    <property type="component" value="Unassembled WGS sequence"/>
</dbReference>